<feature type="signal peptide" evidence="1">
    <location>
        <begin position="1"/>
        <end position="19"/>
    </location>
</feature>
<accession>A0AA43QTB2</accession>
<proteinExistence type="predicted"/>
<protein>
    <submittedName>
        <fullName evidence="2">Uncharacterized protein</fullName>
    </submittedName>
</protein>
<gene>
    <name evidence="2" type="ORF">OHK93_002031</name>
</gene>
<evidence type="ECO:0000313" key="2">
    <source>
        <dbReference type="EMBL" id="MDI1490826.1"/>
    </source>
</evidence>
<evidence type="ECO:0000313" key="3">
    <source>
        <dbReference type="Proteomes" id="UP001161017"/>
    </source>
</evidence>
<organism evidence="2 3">
    <name type="scientific">Ramalina farinacea</name>
    <dbReference type="NCBI Taxonomy" id="258253"/>
    <lineage>
        <taxon>Eukaryota</taxon>
        <taxon>Fungi</taxon>
        <taxon>Dikarya</taxon>
        <taxon>Ascomycota</taxon>
        <taxon>Pezizomycotina</taxon>
        <taxon>Lecanoromycetes</taxon>
        <taxon>OSLEUM clade</taxon>
        <taxon>Lecanoromycetidae</taxon>
        <taxon>Lecanorales</taxon>
        <taxon>Lecanorineae</taxon>
        <taxon>Ramalinaceae</taxon>
        <taxon>Ramalina</taxon>
    </lineage>
</organism>
<comment type="caution">
    <text evidence="2">The sequence shown here is derived from an EMBL/GenBank/DDBJ whole genome shotgun (WGS) entry which is preliminary data.</text>
</comment>
<dbReference type="EMBL" id="JAPUFD010000012">
    <property type="protein sequence ID" value="MDI1490826.1"/>
    <property type="molecule type" value="Genomic_DNA"/>
</dbReference>
<keyword evidence="1" id="KW-0732">Signal</keyword>
<reference evidence="2" key="1">
    <citation type="journal article" date="2023" name="Genome Biol. Evol.">
        <title>First Whole Genome Sequence and Flow Cytometry Genome Size Data for the Lichen-Forming Fungus Ramalina farinacea (Ascomycota).</title>
        <authorList>
            <person name="Llewellyn T."/>
            <person name="Mian S."/>
            <person name="Hill R."/>
            <person name="Leitch I.J."/>
            <person name="Gaya E."/>
        </authorList>
    </citation>
    <scope>NUCLEOTIDE SEQUENCE</scope>
    <source>
        <strain evidence="2">LIQ254RAFAR</strain>
    </source>
</reference>
<name>A0AA43QTB2_9LECA</name>
<sequence length="259" mass="27487">MHHQTLWLSGLMFTALASATPTYPRKRFPYPNKAASYPYPTETPTGTGIYPTGTYPTGTGTYVSWPTSGGTSYTYTPFTTSTALTSSNDLPSPSTTIHSTTMTHPATGAPTSFKIQYQKAYDYPDSPALNGFADLIPNGNGVLAQGYTDDVTSAATFTLNADSSLSVGDLFADLPYQAAYSNVIFQTEETIESGGFYKSYCTLGDGGILSCSTNTGSYYDDHVFFTCGGLTGPFGISVGPTGRPYNSGCYTLNLLAVPL</sequence>
<dbReference type="Proteomes" id="UP001161017">
    <property type="component" value="Unassembled WGS sequence"/>
</dbReference>
<dbReference type="AlphaFoldDB" id="A0AA43QTB2"/>
<evidence type="ECO:0000256" key="1">
    <source>
        <dbReference type="SAM" id="SignalP"/>
    </source>
</evidence>
<keyword evidence="3" id="KW-1185">Reference proteome</keyword>
<feature type="chain" id="PRO_5041290209" evidence="1">
    <location>
        <begin position="20"/>
        <end position="259"/>
    </location>
</feature>